<evidence type="ECO:0000259" key="5">
    <source>
        <dbReference type="PROSITE" id="PS51063"/>
    </source>
</evidence>
<dbReference type="SUPFAM" id="SSF46785">
    <property type="entry name" value="Winged helix' DNA-binding domain"/>
    <property type="match status" value="1"/>
</dbReference>
<dbReference type="PRINTS" id="PR00034">
    <property type="entry name" value="HTHCRP"/>
</dbReference>
<dbReference type="InterPro" id="IPR014710">
    <property type="entry name" value="RmlC-like_jellyroll"/>
</dbReference>
<feature type="domain" description="Cyclic nucleotide-binding" evidence="4">
    <location>
        <begin position="14"/>
        <end position="116"/>
    </location>
</feature>
<dbReference type="RefSeq" id="WP_282334337.1">
    <property type="nucleotide sequence ID" value="NZ_JASBRG010000006.1"/>
</dbReference>
<evidence type="ECO:0000256" key="3">
    <source>
        <dbReference type="ARBA" id="ARBA00023163"/>
    </source>
</evidence>
<name>A0ABT6RCF9_9BACT</name>
<protein>
    <submittedName>
        <fullName evidence="6">Crp/Fnr family transcriptional regulator</fullName>
    </submittedName>
</protein>
<dbReference type="EMBL" id="JASBRG010000006">
    <property type="protein sequence ID" value="MDI3320240.1"/>
    <property type="molecule type" value="Genomic_DNA"/>
</dbReference>
<evidence type="ECO:0000256" key="2">
    <source>
        <dbReference type="ARBA" id="ARBA00023125"/>
    </source>
</evidence>
<dbReference type="InterPro" id="IPR018490">
    <property type="entry name" value="cNMP-bd_dom_sf"/>
</dbReference>
<keyword evidence="3" id="KW-0804">Transcription</keyword>
<dbReference type="CDD" id="cd00092">
    <property type="entry name" value="HTH_CRP"/>
    <property type="match status" value="1"/>
</dbReference>
<evidence type="ECO:0000259" key="4">
    <source>
        <dbReference type="PROSITE" id="PS50042"/>
    </source>
</evidence>
<accession>A0ABT6RCF9</accession>
<feature type="domain" description="HTH crp-type" evidence="5">
    <location>
        <begin position="130"/>
        <end position="201"/>
    </location>
</feature>
<dbReference type="SMART" id="SM00419">
    <property type="entry name" value="HTH_CRP"/>
    <property type="match status" value="1"/>
</dbReference>
<dbReference type="SUPFAM" id="SSF51206">
    <property type="entry name" value="cAMP-binding domain-like"/>
    <property type="match status" value="1"/>
</dbReference>
<dbReference type="InterPro" id="IPR000595">
    <property type="entry name" value="cNMP-bd_dom"/>
</dbReference>
<dbReference type="PROSITE" id="PS51063">
    <property type="entry name" value="HTH_CRP_2"/>
    <property type="match status" value="1"/>
</dbReference>
<organism evidence="6 7">
    <name type="scientific">Pinibacter soli</name>
    <dbReference type="NCBI Taxonomy" id="3044211"/>
    <lineage>
        <taxon>Bacteria</taxon>
        <taxon>Pseudomonadati</taxon>
        <taxon>Bacteroidota</taxon>
        <taxon>Chitinophagia</taxon>
        <taxon>Chitinophagales</taxon>
        <taxon>Chitinophagaceae</taxon>
        <taxon>Pinibacter</taxon>
    </lineage>
</organism>
<dbReference type="Proteomes" id="UP001226434">
    <property type="component" value="Unassembled WGS sequence"/>
</dbReference>
<keyword evidence="2" id="KW-0238">DNA-binding</keyword>
<dbReference type="SMART" id="SM00100">
    <property type="entry name" value="cNMP"/>
    <property type="match status" value="1"/>
</dbReference>
<sequence>MINTNLLLSLGACYRKVEAGDYIFREGNHCNFYHQVEEGKIKLVNIDDSGKEFLQDIAESGDCIGEIPLFNSGRYVVSAVAITESIVLRLSKDRFEQLLKEDHELNVMFFKAMADRLQFKMQILKEISSHDPEHCVSSLLQYLVASKKCYCDKCLLVKLTRQQIADMTGLRVETVIRTIRAMQEKGYVAIEKGKVYFNNMRPIINDRCMSS</sequence>
<dbReference type="CDD" id="cd00038">
    <property type="entry name" value="CAP_ED"/>
    <property type="match status" value="1"/>
</dbReference>
<reference evidence="6 7" key="1">
    <citation type="submission" date="2023-05" db="EMBL/GenBank/DDBJ databases">
        <title>Genome sequence of Pinibacter sp. MAH-24.</title>
        <authorList>
            <person name="Huq M.A."/>
        </authorList>
    </citation>
    <scope>NUCLEOTIDE SEQUENCE [LARGE SCALE GENOMIC DNA]</scope>
    <source>
        <strain evidence="6 7">MAH-24</strain>
    </source>
</reference>
<evidence type="ECO:0000313" key="6">
    <source>
        <dbReference type="EMBL" id="MDI3320240.1"/>
    </source>
</evidence>
<evidence type="ECO:0000256" key="1">
    <source>
        <dbReference type="ARBA" id="ARBA00023015"/>
    </source>
</evidence>
<proteinExistence type="predicted"/>
<evidence type="ECO:0000313" key="7">
    <source>
        <dbReference type="Proteomes" id="UP001226434"/>
    </source>
</evidence>
<dbReference type="InterPro" id="IPR036390">
    <property type="entry name" value="WH_DNA-bd_sf"/>
</dbReference>
<gene>
    <name evidence="6" type="ORF">QJ048_10680</name>
</gene>
<dbReference type="Gene3D" id="2.60.120.10">
    <property type="entry name" value="Jelly Rolls"/>
    <property type="match status" value="1"/>
</dbReference>
<dbReference type="PANTHER" id="PTHR24567">
    <property type="entry name" value="CRP FAMILY TRANSCRIPTIONAL REGULATORY PROTEIN"/>
    <property type="match status" value="1"/>
</dbReference>
<dbReference type="PROSITE" id="PS50042">
    <property type="entry name" value="CNMP_BINDING_3"/>
    <property type="match status" value="1"/>
</dbReference>
<dbReference type="InterPro" id="IPR012318">
    <property type="entry name" value="HTH_CRP"/>
</dbReference>
<keyword evidence="7" id="KW-1185">Reference proteome</keyword>
<keyword evidence="1" id="KW-0805">Transcription regulation</keyword>
<dbReference type="PANTHER" id="PTHR24567:SF28">
    <property type="entry name" value="LISTERIOLYSIN REGULATORY PROTEIN"/>
    <property type="match status" value="1"/>
</dbReference>
<dbReference type="Pfam" id="PF13545">
    <property type="entry name" value="HTH_Crp_2"/>
    <property type="match status" value="1"/>
</dbReference>
<dbReference type="Pfam" id="PF00027">
    <property type="entry name" value="cNMP_binding"/>
    <property type="match status" value="1"/>
</dbReference>
<comment type="caution">
    <text evidence="6">The sequence shown here is derived from an EMBL/GenBank/DDBJ whole genome shotgun (WGS) entry which is preliminary data.</text>
</comment>
<dbReference type="InterPro" id="IPR050397">
    <property type="entry name" value="Env_Response_Regulators"/>
</dbReference>